<dbReference type="CDD" id="cd01127">
    <property type="entry name" value="TrwB_TraG_TraD_VirD4"/>
    <property type="match status" value="1"/>
</dbReference>
<dbReference type="OrthoDB" id="9807790at2"/>
<feature type="binding site" evidence="3">
    <location>
        <begin position="136"/>
        <end position="143"/>
    </location>
    <ligand>
        <name>ATP</name>
        <dbReference type="ChEBI" id="CHEBI:30616"/>
    </ligand>
</feature>
<dbReference type="AlphaFoldDB" id="A0A366KAA5"/>
<gene>
    <name evidence="7" type="ORF">CRD60_02810</name>
</gene>
<dbReference type="SMART" id="SM00382">
    <property type="entry name" value="AAA"/>
    <property type="match status" value="2"/>
</dbReference>
<keyword evidence="5" id="KW-1133">Transmembrane helix</keyword>
<evidence type="ECO:0000313" key="7">
    <source>
        <dbReference type="EMBL" id="RBP98277.1"/>
    </source>
</evidence>
<keyword evidence="8" id="KW-1185">Reference proteome</keyword>
<keyword evidence="5" id="KW-0812">Transmembrane</keyword>
<dbReference type="Gene3D" id="3.40.50.300">
    <property type="entry name" value="P-loop containing nucleotide triphosphate hydrolases"/>
    <property type="match status" value="1"/>
</dbReference>
<feature type="transmembrane region" description="Helical" evidence="5">
    <location>
        <begin position="12"/>
        <end position="32"/>
    </location>
</feature>
<dbReference type="GO" id="GO:0005524">
    <property type="term" value="F:ATP binding"/>
    <property type="evidence" value="ECO:0007669"/>
    <property type="project" value="UniProtKB-UniRule"/>
</dbReference>
<feature type="compositionally biased region" description="Polar residues" evidence="4">
    <location>
        <begin position="48"/>
        <end position="59"/>
    </location>
</feature>
<protein>
    <submittedName>
        <fullName evidence="7">Cell division protein FtsK</fullName>
    </submittedName>
</protein>
<dbReference type="InterPro" id="IPR003593">
    <property type="entry name" value="AAA+_ATPase"/>
</dbReference>
<keyword evidence="7" id="KW-0132">Cell division</keyword>
<evidence type="ECO:0000256" key="5">
    <source>
        <dbReference type="SAM" id="Phobius"/>
    </source>
</evidence>
<evidence type="ECO:0000259" key="6">
    <source>
        <dbReference type="PROSITE" id="PS50901"/>
    </source>
</evidence>
<dbReference type="EMBL" id="PDCG01000002">
    <property type="protein sequence ID" value="RBP98277.1"/>
    <property type="molecule type" value="Genomic_DNA"/>
</dbReference>
<name>A0A366KAA5_9BIFI</name>
<keyword evidence="2 3" id="KW-0067">ATP-binding</keyword>
<dbReference type="PANTHER" id="PTHR22683:SF1">
    <property type="entry name" value="TYPE VII SECRETION SYSTEM PROTEIN ESSC"/>
    <property type="match status" value="1"/>
</dbReference>
<keyword evidence="7" id="KW-0131">Cell cycle</keyword>
<proteinExistence type="predicted"/>
<dbReference type="GO" id="GO:0003677">
    <property type="term" value="F:DNA binding"/>
    <property type="evidence" value="ECO:0007669"/>
    <property type="project" value="InterPro"/>
</dbReference>
<comment type="caution">
    <text evidence="7">The sequence shown here is derived from an EMBL/GenBank/DDBJ whole genome shotgun (WGS) entry which is preliminary data.</text>
</comment>
<dbReference type="SUPFAM" id="SSF52540">
    <property type="entry name" value="P-loop containing nucleoside triphosphate hydrolases"/>
    <property type="match status" value="2"/>
</dbReference>
<evidence type="ECO:0000256" key="1">
    <source>
        <dbReference type="ARBA" id="ARBA00022741"/>
    </source>
</evidence>
<feature type="domain" description="FtsK" evidence="6">
    <location>
        <begin position="118"/>
        <end position="301"/>
    </location>
</feature>
<keyword evidence="1 3" id="KW-0547">Nucleotide-binding</keyword>
<evidence type="ECO:0000256" key="2">
    <source>
        <dbReference type="ARBA" id="ARBA00022840"/>
    </source>
</evidence>
<evidence type="ECO:0000256" key="3">
    <source>
        <dbReference type="PROSITE-ProRule" id="PRU00289"/>
    </source>
</evidence>
<dbReference type="InterPro" id="IPR050206">
    <property type="entry name" value="FtsK/SpoIIIE/SftA"/>
</dbReference>
<dbReference type="GO" id="GO:0051301">
    <property type="term" value="P:cell division"/>
    <property type="evidence" value="ECO:0007669"/>
    <property type="project" value="UniProtKB-KW"/>
</dbReference>
<dbReference type="Proteomes" id="UP000252530">
    <property type="component" value="Unassembled WGS sequence"/>
</dbReference>
<dbReference type="InterPro" id="IPR027417">
    <property type="entry name" value="P-loop_NTPase"/>
</dbReference>
<organism evidence="7 8">
    <name type="scientific">Bifidobacterium aemilianum</name>
    <dbReference type="NCBI Taxonomy" id="2493120"/>
    <lineage>
        <taxon>Bacteria</taxon>
        <taxon>Bacillati</taxon>
        <taxon>Actinomycetota</taxon>
        <taxon>Actinomycetes</taxon>
        <taxon>Bifidobacteriales</taxon>
        <taxon>Bifidobacteriaceae</taxon>
        <taxon>Bifidobacterium</taxon>
    </lineage>
</organism>
<dbReference type="Pfam" id="PF01580">
    <property type="entry name" value="FtsK_SpoIIIE"/>
    <property type="match status" value="1"/>
</dbReference>
<dbReference type="InterPro" id="IPR002543">
    <property type="entry name" value="FtsK_dom"/>
</dbReference>
<accession>A0A366KAA5</accession>
<evidence type="ECO:0000256" key="4">
    <source>
        <dbReference type="SAM" id="MobiDB-lite"/>
    </source>
</evidence>
<sequence length="607" mass="64851">MLIFMVVSGRGGYGLMLLPGIIGMVLSLWLNLRPRPKGGDRERGSWEQPKSGTTATGASGQPGLDIPAQPYDFAAIKAPCLEDLLALNGRDDPLVWRTILRRWMDPSGLRASFSMTQSGPLALDLDRQGPHALLAGTTGSGKSVLLQSWCLALALANPPERLHFIFLDFKGGSAFNRLEGLPHTVGSVSDLDLQHASRALRALEQELRERELLVAGERVASVAMLREPPADLVIVIDEFYALRSQLPDYADRLVRVASLGRSLGMHLIACTQNPLGQVSADMKANMSMNICLRVRDGMQSKELLSSAVAASISPLMPGAAFCDDGHSLQALRCSPIRNMDTLLEAVAKAQAFRLGPGRAKALFTSPLPREIKDLAPYCEVCPQASSAAIPFALADDGISLFPLSLPIGQGNIAVIGAAARGKSTLLATLATTAAQVPSLSVEVWRQGLPGWQTIGITSAAGSLGSQWQGLADDSPIDAPGTPGGQGTKRSDLPGARQVLLVDDADEFLDPMRQGKIRDRFHRALADPDVTVVFALESSRHLRLPEHCSGRIVFASGERPVDLMNGIPSALLAQSSQDDFRLPGRGFLIHQAQATALQCLLPTEQSGC</sequence>
<dbReference type="PROSITE" id="PS50901">
    <property type="entry name" value="FTSK"/>
    <property type="match status" value="1"/>
</dbReference>
<reference evidence="7 8" key="1">
    <citation type="submission" date="2017-10" db="EMBL/GenBank/DDBJ databases">
        <title>Bifidobacterium xylocopum sp. nov. and Bifidobacterium aemilianum sp. nov., from the carpenter bee (Xylocopa violacea) digestive tract.</title>
        <authorList>
            <person name="Alberoni D."/>
            <person name="Baffoni L."/>
            <person name="Di Gioia D."/>
            <person name="Gaggia F."/>
            <person name="Biavati B."/>
        </authorList>
    </citation>
    <scope>NUCLEOTIDE SEQUENCE [LARGE SCALE GENOMIC DNA]</scope>
    <source>
        <strain evidence="7 8">XV10</strain>
    </source>
</reference>
<feature type="region of interest" description="Disordered" evidence="4">
    <location>
        <begin position="36"/>
        <end position="63"/>
    </location>
</feature>
<feature type="region of interest" description="Disordered" evidence="4">
    <location>
        <begin position="465"/>
        <end position="492"/>
    </location>
</feature>
<dbReference type="PANTHER" id="PTHR22683">
    <property type="entry name" value="SPORULATION PROTEIN RELATED"/>
    <property type="match status" value="1"/>
</dbReference>
<keyword evidence="5" id="KW-0472">Membrane</keyword>
<evidence type="ECO:0000313" key="8">
    <source>
        <dbReference type="Proteomes" id="UP000252530"/>
    </source>
</evidence>